<gene>
    <name evidence="4" type="ORF">RUM43_001545</name>
</gene>
<dbReference type="Gene3D" id="3.30.420.40">
    <property type="match status" value="2"/>
</dbReference>
<dbReference type="InterPro" id="IPR013126">
    <property type="entry name" value="Hsp_70_fam"/>
</dbReference>
<accession>A0AAN8SEY2</accession>
<dbReference type="GO" id="GO:0005524">
    <property type="term" value="F:ATP binding"/>
    <property type="evidence" value="ECO:0007669"/>
    <property type="project" value="UniProtKB-KW"/>
</dbReference>
<dbReference type="Proteomes" id="UP001372834">
    <property type="component" value="Unassembled WGS sequence"/>
</dbReference>
<dbReference type="GO" id="GO:0140662">
    <property type="term" value="F:ATP-dependent protein folding chaperone"/>
    <property type="evidence" value="ECO:0007669"/>
    <property type="project" value="InterPro"/>
</dbReference>
<dbReference type="Gene3D" id="3.90.640.10">
    <property type="entry name" value="Actin, Chain A, domain 4"/>
    <property type="match status" value="1"/>
</dbReference>
<name>A0AAN8SEY2_POLSC</name>
<dbReference type="PRINTS" id="PR00301">
    <property type="entry name" value="HEATSHOCK70"/>
</dbReference>
<evidence type="ECO:0000313" key="4">
    <source>
        <dbReference type="EMBL" id="KAK6645269.1"/>
    </source>
</evidence>
<comment type="similarity">
    <text evidence="1">Belongs to the heat shock protein 70 family.</text>
</comment>
<sequence>MAALFGVHIGNSSVCLAICKDEERTEVVANDAGDRITPTILQWSPSGSVVGKTAQLELFRNSQNTVIRNKEVINTNICEDELNHLRSKVPYKINKSESEIKYELLYEGKQHHVAPREIVGWIFKKILSIAQAAVGVNKEIKIVATVPLNYSQKSIQLIKDVAKIAGFHVLQVVDEACAAALGCGLGLDPYEPPYYCIVYRVGGVSVDATIILIQDGMFTIVESVHKYNLGGTLFTEKLSEFLASEFTRQYRTVEISERGKYKLLTTAETAKQVLSIQNVVQCSCESLGGGYDFNCSVSRARYENIIAPLIPEIIRPITEVLNKANIAAEKIAKVVTCGGTLKTPKLQETIRKLLPSTEVINCTPDEVIALGAAKQAGYLTGHTKIPDTLGIDTPSLSTSLQIKVKQDGKESMTHIVPEYSSVPLRKKYEETAISQSITVSLVDKNNKTLGSVSVSNLEPPSKVTIILDISKDGQMHLTLVNQASKEKTHMKYNLTDISKI</sequence>
<evidence type="ECO:0000313" key="5">
    <source>
        <dbReference type="Proteomes" id="UP001372834"/>
    </source>
</evidence>
<keyword evidence="2" id="KW-0547">Nucleotide-binding</keyword>
<proteinExistence type="inferred from homology"/>
<dbReference type="InterPro" id="IPR029047">
    <property type="entry name" value="HSP70_peptide-bd_sf"/>
</dbReference>
<dbReference type="AlphaFoldDB" id="A0AAN8SEY2"/>
<comment type="caution">
    <text evidence="4">The sequence shown here is derived from an EMBL/GenBank/DDBJ whole genome shotgun (WGS) entry which is preliminary data.</text>
</comment>
<evidence type="ECO:0000256" key="1">
    <source>
        <dbReference type="ARBA" id="ARBA00007381"/>
    </source>
</evidence>
<keyword evidence="3" id="KW-0067">ATP-binding</keyword>
<dbReference type="Pfam" id="PF00012">
    <property type="entry name" value="HSP70"/>
    <property type="match status" value="1"/>
</dbReference>
<evidence type="ECO:0000256" key="3">
    <source>
        <dbReference type="ARBA" id="ARBA00022840"/>
    </source>
</evidence>
<organism evidence="4 5">
    <name type="scientific">Polyplax serrata</name>
    <name type="common">Common mouse louse</name>
    <dbReference type="NCBI Taxonomy" id="468196"/>
    <lineage>
        <taxon>Eukaryota</taxon>
        <taxon>Metazoa</taxon>
        <taxon>Ecdysozoa</taxon>
        <taxon>Arthropoda</taxon>
        <taxon>Hexapoda</taxon>
        <taxon>Insecta</taxon>
        <taxon>Pterygota</taxon>
        <taxon>Neoptera</taxon>
        <taxon>Paraneoptera</taxon>
        <taxon>Psocodea</taxon>
        <taxon>Troctomorpha</taxon>
        <taxon>Phthiraptera</taxon>
        <taxon>Anoplura</taxon>
        <taxon>Polyplacidae</taxon>
        <taxon>Polyplax</taxon>
    </lineage>
</organism>
<dbReference type="EMBL" id="JAWJWE010000001">
    <property type="protein sequence ID" value="KAK6645269.1"/>
    <property type="molecule type" value="Genomic_DNA"/>
</dbReference>
<reference evidence="4 5" key="1">
    <citation type="submission" date="2023-10" db="EMBL/GenBank/DDBJ databases">
        <title>Genomes of two closely related lineages of the louse Polyplax serrata with different host specificities.</title>
        <authorList>
            <person name="Martinu J."/>
            <person name="Tarabai H."/>
            <person name="Stefka J."/>
            <person name="Hypsa V."/>
        </authorList>
    </citation>
    <scope>NUCLEOTIDE SEQUENCE [LARGE SCALE GENOMIC DNA]</scope>
    <source>
        <strain evidence="4">HR10_N</strain>
    </source>
</reference>
<dbReference type="Gene3D" id="3.30.30.30">
    <property type="match status" value="1"/>
</dbReference>
<dbReference type="SUPFAM" id="SSF53067">
    <property type="entry name" value="Actin-like ATPase domain"/>
    <property type="match status" value="2"/>
</dbReference>
<dbReference type="PANTHER" id="PTHR45639">
    <property type="entry name" value="HSC70CB, ISOFORM G-RELATED"/>
    <property type="match status" value="1"/>
</dbReference>
<evidence type="ECO:0000256" key="2">
    <source>
        <dbReference type="ARBA" id="ARBA00022741"/>
    </source>
</evidence>
<dbReference type="InterPro" id="IPR043129">
    <property type="entry name" value="ATPase_NBD"/>
</dbReference>
<dbReference type="SUPFAM" id="SSF100920">
    <property type="entry name" value="Heat shock protein 70kD (HSP70), peptide-binding domain"/>
    <property type="match status" value="1"/>
</dbReference>
<protein>
    <submittedName>
        <fullName evidence="4">Uncharacterized protein</fullName>
    </submittedName>
</protein>